<keyword evidence="1" id="KW-0732">Signal</keyword>
<keyword evidence="5" id="KW-1185">Reference proteome</keyword>
<dbReference type="NCBIfam" id="TIGR04183">
    <property type="entry name" value="Por_Secre_tail"/>
    <property type="match status" value="1"/>
</dbReference>
<dbReference type="Pfam" id="PF18962">
    <property type="entry name" value="Por_Secre_tail"/>
    <property type="match status" value="1"/>
</dbReference>
<dbReference type="EMBL" id="PJNI01000003">
    <property type="protein sequence ID" value="PKR81301.1"/>
    <property type="molecule type" value="Genomic_DNA"/>
</dbReference>
<proteinExistence type="predicted"/>
<dbReference type="Proteomes" id="UP000236654">
    <property type="component" value="Unassembled WGS sequence"/>
</dbReference>
<dbReference type="PANTHER" id="PTHR24273">
    <property type="entry name" value="FI04643P-RELATED"/>
    <property type="match status" value="1"/>
</dbReference>
<dbReference type="InterPro" id="IPR026444">
    <property type="entry name" value="Secre_tail"/>
</dbReference>
<evidence type="ECO:0000313" key="5">
    <source>
        <dbReference type="Proteomes" id="UP000236654"/>
    </source>
</evidence>
<name>A0A2I0R3Z7_9FLAO</name>
<comment type="caution">
    <text evidence="4">The sequence shown here is derived from an EMBL/GenBank/DDBJ whole genome shotgun (WGS) entry which is preliminary data.</text>
</comment>
<sequence>MNTLQTFRKLSTNSFSLVALPILTYLFFASGSLLSQCSHFYDDFESGAYSPTWSVGSSLDSYDVSTTNVPQGSYSLTGTGGDENHLRGFSTTFAAATPSEVSWYIYTSNTNQRESYTVMGNSSVSATNCVFFSYWHGDENNIKFINSSFGSPNFDYPATSGNWYFIELKNIDWTAKTFDIYINGTLESSDFPFRSSSQNAISEVHLYNFDINGTGYWDQITIGEANDTQAPVADAASLSDINDECEVTSLTAPTATDNCDGAITGTHSATLPITSNTTVTWTYEDASGNTATQTQNVVIDDMTNPVADVTTLPDVTNECEVTSLTAPTATDNCDGAITGTHSATLPITSNTTVTWTYEDASGDTATQTQNVVIEDVTAPVADVATLSDINDAREVTSLTAPTATDNCDGAITGTHSATLPITSNTTVTWTYEDASGNTATQTQEIIIEEIDASVTVDESTLIANNTNTGVNYQWIDCSSNAIISGETSASFTPDEGGFYALFITQNGCSKTSECEEISFVSLDIYEQNEMKLYPNPTSGKFTIETETNAIGSMYQILDAQGRLVQKGVLTSDKMQLELKNTEKGVYYLKINQLVKKIVFD</sequence>
<evidence type="ECO:0000259" key="3">
    <source>
        <dbReference type="Pfam" id="PF23237"/>
    </source>
</evidence>
<gene>
    <name evidence="4" type="ORF">CW751_04380</name>
</gene>
<protein>
    <submittedName>
        <fullName evidence="4">Uncharacterized protein</fullName>
    </submittedName>
</protein>
<evidence type="ECO:0000256" key="1">
    <source>
        <dbReference type="ARBA" id="ARBA00022729"/>
    </source>
</evidence>
<reference evidence="4 5" key="1">
    <citation type="submission" date="2017-12" db="EMBL/GenBank/DDBJ databases">
        <title>The draft genome sequence of Brumimicrobium saltpan LHR20.</title>
        <authorList>
            <person name="Do Z.-J."/>
            <person name="Luo H.-R."/>
        </authorList>
    </citation>
    <scope>NUCLEOTIDE SEQUENCE [LARGE SCALE GENOMIC DNA]</scope>
    <source>
        <strain evidence="4 5">LHR20</strain>
    </source>
</reference>
<evidence type="ECO:0000259" key="2">
    <source>
        <dbReference type="Pfam" id="PF18962"/>
    </source>
</evidence>
<dbReference type="OrthoDB" id="9805017at2"/>
<evidence type="ECO:0000313" key="4">
    <source>
        <dbReference type="EMBL" id="PKR81301.1"/>
    </source>
</evidence>
<organism evidence="4 5">
    <name type="scientific">Brumimicrobium salinarum</name>
    <dbReference type="NCBI Taxonomy" id="2058658"/>
    <lineage>
        <taxon>Bacteria</taxon>
        <taxon>Pseudomonadati</taxon>
        <taxon>Bacteroidota</taxon>
        <taxon>Flavobacteriia</taxon>
        <taxon>Flavobacteriales</taxon>
        <taxon>Crocinitomicaceae</taxon>
        <taxon>Brumimicrobium</taxon>
    </lineage>
</organism>
<feature type="domain" description="Secretion system C-terminal sorting" evidence="2">
    <location>
        <begin position="532"/>
        <end position="594"/>
    </location>
</feature>
<feature type="domain" description="HYR-like" evidence="3">
    <location>
        <begin position="381"/>
        <end position="443"/>
    </location>
</feature>
<dbReference type="RefSeq" id="WP_101333781.1">
    <property type="nucleotide sequence ID" value="NZ_PJNI01000003.1"/>
</dbReference>
<feature type="domain" description="HYR-like" evidence="3">
    <location>
        <begin position="233"/>
        <end position="295"/>
    </location>
</feature>
<dbReference type="AlphaFoldDB" id="A0A2I0R3Z7"/>
<accession>A0A2I0R3Z7</accession>
<dbReference type="Pfam" id="PF23237">
    <property type="entry name" value="HYR_4C"/>
    <property type="match status" value="2"/>
</dbReference>
<dbReference type="PANTHER" id="PTHR24273:SF32">
    <property type="entry name" value="HYALIN"/>
    <property type="match status" value="1"/>
</dbReference>
<dbReference type="InterPro" id="IPR057078">
    <property type="entry name" value="HYR-4C"/>
</dbReference>